<comment type="caution">
    <text evidence="1">The sequence shown here is derived from an EMBL/GenBank/DDBJ whole genome shotgun (WGS) entry which is preliminary data.</text>
</comment>
<evidence type="ECO:0000313" key="1">
    <source>
        <dbReference type="EMBL" id="DAD46074.1"/>
    </source>
</evidence>
<protein>
    <submittedName>
        <fullName evidence="1">Uncharacterized protein</fullName>
    </submittedName>
</protein>
<proteinExistence type="predicted"/>
<keyword evidence="2" id="KW-1185">Reference proteome</keyword>
<dbReference type="Proteomes" id="UP000607653">
    <property type="component" value="Unassembled WGS sequence"/>
</dbReference>
<organism evidence="1 2">
    <name type="scientific">Nelumbo nucifera</name>
    <name type="common">Sacred lotus</name>
    <dbReference type="NCBI Taxonomy" id="4432"/>
    <lineage>
        <taxon>Eukaryota</taxon>
        <taxon>Viridiplantae</taxon>
        <taxon>Streptophyta</taxon>
        <taxon>Embryophyta</taxon>
        <taxon>Tracheophyta</taxon>
        <taxon>Spermatophyta</taxon>
        <taxon>Magnoliopsida</taxon>
        <taxon>Proteales</taxon>
        <taxon>Nelumbonaceae</taxon>
        <taxon>Nelumbo</taxon>
    </lineage>
</organism>
<dbReference type="AlphaFoldDB" id="A0A822ZJ04"/>
<evidence type="ECO:0000313" key="2">
    <source>
        <dbReference type="Proteomes" id="UP000607653"/>
    </source>
</evidence>
<dbReference type="EMBL" id="DUZY01000007">
    <property type="protein sequence ID" value="DAD46074.1"/>
    <property type="molecule type" value="Genomic_DNA"/>
</dbReference>
<gene>
    <name evidence="1" type="ORF">HUJ06_004304</name>
</gene>
<name>A0A822ZJ04_NELNU</name>
<accession>A0A822ZJ04</accession>
<sequence>MQGMKSTKKGERGGMGEMKRYRVCRGGKMNLVVAIGIQRIDLQCDAVDIWCGGDVVEHVGQKSSS</sequence>
<reference evidence="1 2" key="1">
    <citation type="journal article" date="2020" name="Mol. Biol. Evol.">
        <title>Distinct Expression and Methylation Patterns for Genes with Different Fates following a Single Whole-Genome Duplication in Flowering Plants.</title>
        <authorList>
            <person name="Shi T."/>
            <person name="Rahmani R.S."/>
            <person name="Gugger P.F."/>
            <person name="Wang M."/>
            <person name="Li H."/>
            <person name="Zhang Y."/>
            <person name="Li Z."/>
            <person name="Wang Q."/>
            <person name="Van de Peer Y."/>
            <person name="Marchal K."/>
            <person name="Chen J."/>
        </authorList>
    </citation>
    <scope>NUCLEOTIDE SEQUENCE [LARGE SCALE GENOMIC DNA]</scope>
    <source>
        <tissue evidence="1">Leaf</tissue>
    </source>
</reference>